<name>A0A9N7YU33_PLEPL</name>
<gene>
    <name evidence="1" type="ORF">PLEPLA_LOCUS32177</name>
</gene>
<sequence length="105" mass="11259">MVNDATGGLAGASCQKREELSFSLCSLKYSHHQLQLLPCDVSVAMAGSLMTSTILDQAGQRFPLRTGLFDLSAELVEPAGQGERPDGQATGQSRDELRLIATDYD</sequence>
<accession>A0A9N7YU33</accession>
<evidence type="ECO:0000313" key="2">
    <source>
        <dbReference type="Proteomes" id="UP001153269"/>
    </source>
</evidence>
<evidence type="ECO:0000313" key="1">
    <source>
        <dbReference type="EMBL" id="CAB1444461.1"/>
    </source>
</evidence>
<organism evidence="1 2">
    <name type="scientific">Pleuronectes platessa</name>
    <name type="common">European plaice</name>
    <dbReference type="NCBI Taxonomy" id="8262"/>
    <lineage>
        <taxon>Eukaryota</taxon>
        <taxon>Metazoa</taxon>
        <taxon>Chordata</taxon>
        <taxon>Craniata</taxon>
        <taxon>Vertebrata</taxon>
        <taxon>Euteleostomi</taxon>
        <taxon>Actinopterygii</taxon>
        <taxon>Neopterygii</taxon>
        <taxon>Teleostei</taxon>
        <taxon>Neoteleostei</taxon>
        <taxon>Acanthomorphata</taxon>
        <taxon>Carangaria</taxon>
        <taxon>Pleuronectiformes</taxon>
        <taxon>Pleuronectoidei</taxon>
        <taxon>Pleuronectidae</taxon>
        <taxon>Pleuronectes</taxon>
    </lineage>
</organism>
<proteinExistence type="predicted"/>
<dbReference type="AlphaFoldDB" id="A0A9N7YU33"/>
<keyword evidence="2" id="KW-1185">Reference proteome</keyword>
<comment type="caution">
    <text evidence="1">The sequence shown here is derived from an EMBL/GenBank/DDBJ whole genome shotgun (WGS) entry which is preliminary data.</text>
</comment>
<dbReference type="Proteomes" id="UP001153269">
    <property type="component" value="Unassembled WGS sequence"/>
</dbReference>
<protein>
    <submittedName>
        <fullName evidence="1">Uncharacterized protein</fullName>
    </submittedName>
</protein>
<dbReference type="EMBL" id="CADEAL010003369">
    <property type="protein sequence ID" value="CAB1444461.1"/>
    <property type="molecule type" value="Genomic_DNA"/>
</dbReference>
<reference evidence="1" key="1">
    <citation type="submission" date="2020-03" db="EMBL/GenBank/DDBJ databases">
        <authorList>
            <person name="Weist P."/>
        </authorList>
    </citation>
    <scope>NUCLEOTIDE SEQUENCE</scope>
</reference>